<dbReference type="InterPro" id="IPR035892">
    <property type="entry name" value="C2_domain_sf"/>
</dbReference>
<feature type="domain" description="C2" evidence="1">
    <location>
        <begin position="321"/>
        <end position="436"/>
    </location>
</feature>
<dbReference type="SMART" id="SM00239">
    <property type="entry name" value="C2"/>
    <property type="match status" value="1"/>
</dbReference>
<dbReference type="Proteomes" id="UP000886611">
    <property type="component" value="Unassembled WGS sequence"/>
</dbReference>
<dbReference type="InterPro" id="IPR000008">
    <property type="entry name" value="C2_dom"/>
</dbReference>
<dbReference type="InterPro" id="IPR043549">
    <property type="entry name" value="C2C4C/C2C4D"/>
</dbReference>
<evidence type="ECO:0000313" key="2">
    <source>
        <dbReference type="EMBL" id="KAG2465758.1"/>
    </source>
</evidence>
<feature type="non-terminal residue" evidence="2">
    <location>
        <position position="436"/>
    </location>
</feature>
<dbReference type="PROSITE" id="PS50004">
    <property type="entry name" value="C2"/>
    <property type="match status" value="1"/>
</dbReference>
<protein>
    <submittedName>
        <fullName evidence="2">C2C4C protein</fullName>
    </submittedName>
</protein>
<dbReference type="Gene3D" id="2.60.40.150">
    <property type="entry name" value="C2 domain"/>
    <property type="match status" value="1"/>
</dbReference>
<accession>A0A8X7XCW6</accession>
<feature type="non-terminal residue" evidence="2">
    <location>
        <position position="1"/>
    </location>
</feature>
<dbReference type="EMBL" id="JAATIS010001721">
    <property type="protein sequence ID" value="KAG2465758.1"/>
    <property type="molecule type" value="Genomic_DNA"/>
</dbReference>
<comment type="caution">
    <text evidence="2">The sequence shown here is derived from an EMBL/GenBank/DDBJ whole genome shotgun (WGS) entry which is preliminary data.</text>
</comment>
<sequence length="436" mass="49082">MWLIQKIRETVQKNASYQNSSHSPCNGSTSKPRLSLRLHCNVLTPDKIPEFFIPPKHTQSTESLEQLLAQHKSDSSLVENHSKHLEKVSLLYTQSKTQSKDSDNLEFMETNNQHIIEIDSIEDSDVPRNKITLKECETCPSSGWLPDAASCYGFTGFFESPNTRRKESLFHIDFRSFNLQKSRGKFPTKQLQSFSGCLAQESLNISKLQMSACIPCHCCTADKDNGVPCVSFMLPSYFQLGSSVFDSTDHQDLSGDASRSTSQLLQENSLSSIHDSSSLSSCLCAHQKTTACSLVPPAFYSFKFLQCQEWLQKEHLLPLIGRGQIRLSAEYKSGSCTLRIRVVSVEDLYDNLFDERCIHCCVILCLIPGKLQRQQSAIIKNSKNPIFNEDFFFDGVTVEDLNSMSLKLKVINKASSLKRDTVLGSNELPLFQLLPH</sequence>
<keyword evidence="3" id="KW-1185">Reference proteome</keyword>
<dbReference type="PANTHER" id="PTHR46291:SF9">
    <property type="entry name" value="C2 CALCIUM-DEPENDENT DOMAIN-CONTAINING PROTEIN 4C-LIKE"/>
    <property type="match status" value="1"/>
</dbReference>
<dbReference type="PANTHER" id="PTHR46291">
    <property type="entry name" value="C2 DOMAIN-CONTAINING PROTEIN"/>
    <property type="match status" value="1"/>
</dbReference>
<dbReference type="AlphaFoldDB" id="A0A8X7XCW6"/>
<evidence type="ECO:0000259" key="1">
    <source>
        <dbReference type="PROSITE" id="PS50004"/>
    </source>
</evidence>
<dbReference type="SUPFAM" id="SSF49562">
    <property type="entry name" value="C2 domain (Calcium/lipid-binding domain, CaLB)"/>
    <property type="match status" value="1"/>
</dbReference>
<name>A0A8X7XCW6_POLSE</name>
<gene>
    <name evidence="2" type="ORF">GTO96_0016346</name>
</gene>
<dbReference type="Pfam" id="PF00168">
    <property type="entry name" value="C2"/>
    <property type="match status" value="1"/>
</dbReference>
<proteinExistence type="predicted"/>
<evidence type="ECO:0000313" key="3">
    <source>
        <dbReference type="Proteomes" id="UP000886611"/>
    </source>
</evidence>
<reference evidence="2 3" key="1">
    <citation type="journal article" date="2021" name="Cell">
        <title>Tracing the genetic footprints of vertebrate landing in non-teleost ray-finned fishes.</title>
        <authorList>
            <person name="Bi X."/>
            <person name="Wang K."/>
            <person name="Yang L."/>
            <person name="Pan H."/>
            <person name="Jiang H."/>
            <person name="Wei Q."/>
            <person name="Fang M."/>
            <person name="Yu H."/>
            <person name="Zhu C."/>
            <person name="Cai Y."/>
            <person name="He Y."/>
            <person name="Gan X."/>
            <person name="Zeng H."/>
            <person name="Yu D."/>
            <person name="Zhu Y."/>
            <person name="Jiang H."/>
            <person name="Qiu Q."/>
            <person name="Yang H."/>
            <person name="Zhang Y.E."/>
            <person name="Wang W."/>
            <person name="Zhu M."/>
            <person name="He S."/>
            <person name="Zhang G."/>
        </authorList>
    </citation>
    <scope>NUCLEOTIDE SEQUENCE [LARGE SCALE GENOMIC DNA]</scope>
    <source>
        <strain evidence="2">Bchr_013</strain>
    </source>
</reference>
<dbReference type="CDD" id="cd00030">
    <property type="entry name" value="C2"/>
    <property type="match status" value="1"/>
</dbReference>
<organism evidence="2 3">
    <name type="scientific">Polypterus senegalus</name>
    <name type="common">Senegal bichir</name>
    <dbReference type="NCBI Taxonomy" id="55291"/>
    <lineage>
        <taxon>Eukaryota</taxon>
        <taxon>Metazoa</taxon>
        <taxon>Chordata</taxon>
        <taxon>Craniata</taxon>
        <taxon>Vertebrata</taxon>
        <taxon>Euteleostomi</taxon>
        <taxon>Actinopterygii</taxon>
        <taxon>Polypteriformes</taxon>
        <taxon>Polypteridae</taxon>
        <taxon>Polypterus</taxon>
    </lineage>
</organism>